<keyword evidence="2" id="KW-1185">Reference proteome</keyword>
<accession>A0A931F183</accession>
<organism evidence="1 2">
    <name type="scientific">Nonomuraea cypriaca</name>
    <dbReference type="NCBI Taxonomy" id="1187855"/>
    <lineage>
        <taxon>Bacteria</taxon>
        <taxon>Bacillati</taxon>
        <taxon>Actinomycetota</taxon>
        <taxon>Actinomycetes</taxon>
        <taxon>Streptosporangiales</taxon>
        <taxon>Streptosporangiaceae</taxon>
        <taxon>Nonomuraea</taxon>
    </lineage>
</organism>
<evidence type="ECO:0000313" key="1">
    <source>
        <dbReference type="EMBL" id="MBF8187178.1"/>
    </source>
</evidence>
<dbReference type="AlphaFoldDB" id="A0A931F183"/>
<dbReference type="Proteomes" id="UP000605361">
    <property type="component" value="Unassembled WGS sequence"/>
</dbReference>
<sequence length="62" mass="6570">MTSVHIGSHAALVLNIGAVETDHHLVGVRVDTCVFMNVVGPDKIAFTDGLSRRKVLVSGAEQ</sequence>
<name>A0A931F183_9ACTN</name>
<gene>
    <name evidence="1" type="ORF">ITP53_15825</name>
</gene>
<protein>
    <submittedName>
        <fullName evidence="1">Uncharacterized protein</fullName>
    </submittedName>
</protein>
<evidence type="ECO:0000313" key="2">
    <source>
        <dbReference type="Proteomes" id="UP000605361"/>
    </source>
</evidence>
<comment type="caution">
    <text evidence="1">The sequence shown here is derived from an EMBL/GenBank/DDBJ whole genome shotgun (WGS) entry which is preliminary data.</text>
</comment>
<dbReference type="EMBL" id="JADOGI010000040">
    <property type="protein sequence ID" value="MBF8187178.1"/>
    <property type="molecule type" value="Genomic_DNA"/>
</dbReference>
<reference evidence="1" key="1">
    <citation type="submission" date="2020-11" db="EMBL/GenBank/DDBJ databases">
        <title>Whole-genome analyses of Nonomuraea sp. K274.</title>
        <authorList>
            <person name="Veyisoglu A."/>
        </authorList>
    </citation>
    <scope>NUCLEOTIDE SEQUENCE</scope>
    <source>
        <strain evidence="1">K274</strain>
    </source>
</reference>
<dbReference type="RefSeq" id="WP_195896145.1">
    <property type="nucleotide sequence ID" value="NZ_JADOGI010000040.1"/>
</dbReference>
<proteinExistence type="predicted"/>